<name>A0A8E2E187_9PEZI</name>
<dbReference type="PANTHER" id="PTHR32035">
    <property type="entry name" value="AURORA KINASE A-INTERACTING PROTEIN"/>
    <property type="match status" value="1"/>
</dbReference>
<feature type="region of interest" description="Disordered" evidence="5">
    <location>
        <begin position="217"/>
        <end position="277"/>
    </location>
</feature>
<dbReference type="AlphaFoldDB" id="A0A8E2E187"/>
<dbReference type="Proteomes" id="UP000250266">
    <property type="component" value="Unassembled WGS sequence"/>
</dbReference>
<evidence type="ECO:0000256" key="4">
    <source>
        <dbReference type="ARBA" id="ARBA00035682"/>
    </source>
</evidence>
<evidence type="ECO:0000256" key="1">
    <source>
        <dbReference type="ARBA" id="ARBA00004173"/>
    </source>
</evidence>
<gene>
    <name evidence="7" type="ORF">K432DRAFT_361928</name>
</gene>
<dbReference type="OrthoDB" id="5364404at2759"/>
<evidence type="ECO:0000256" key="2">
    <source>
        <dbReference type="ARBA" id="ARBA00023128"/>
    </source>
</evidence>
<organism evidence="7 8">
    <name type="scientific">Lepidopterella palustris CBS 459.81</name>
    <dbReference type="NCBI Taxonomy" id="1314670"/>
    <lineage>
        <taxon>Eukaryota</taxon>
        <taxon>Fungi</taxon>
        <taxon>Dikarya</taxon>
        <taxon>Ascomycota</taxon>
        <taxon>Pezizomycotina</taxon>
        <taxon>Dothideomycetes</taxon>
        <taxon>Pleosporomycetidae</taxon>
        <taxon>Mytilinidiales</taxon>
        <taxon>Argynnaceae</taxon>
        <taxon>Lepidopterella</taxon>
    </lineage>
</organism>
<feature type="compositionally biased region" description="Polar residues" evidence="5">
    <location>
        <begin position="265"/>
        <end position="277"/>
    </location>
</feature>
<evidence type="ECO:0000259" key="6">
    <source>
        <dbReference type="SMART" id="SM01155"/>
    </source>
</evidence>
<dbReference type="PANTHER" id="PTHR32035:SF3">
    <property type="entry name" value="SMALL RIBOSOMAL SUBUNIT PROTEIN MS38"/>
    <property type="match status" value="1"/>
</dbReference>
<dbReference type="GO" id="GO:0005739">
    <property type="term" value="C:mitochondrion"/>
    <property type="evidence" value="ECO:0007669"/>
    <property type="project" value="UniProtKB-SubCell"/>
</dbReference>
<feature type="domain" description="Ribosomal protein mS38 C-terminal" evidence="6">
    <location>
        <begin position="332"/>
        <end position="365"/>
    </location>
</feature>
<feature type="compositionally biased region" description="Low complexity" evidence="5">
    <location>
        <begin position="57"/>
        <end position="67"/>
    </location>
</feature>
<accession>A0A8E2E187</accession>
<evidence type="ECO:0000256" key="3">
    <source>
        <dbReference type="ARBA" id="ARBA00035647"/>
    </source>
</evidence>
<comment type="subcellular location">
    <subcellularLocation>
        <location evidence="1">Mitochondrion</location>
    </subcellularLocation>
</comment>
<evidence type="ECO:0000256" key="5">
    <source>
        <dbReference type="SAM" id="MobiDB-lite"/>
    </source>
</evidence>
<dbReference type="Pfam" id="PF08213">
    <property type="entry name" value="COX24_C"/>
    <property type="match status" value="1"/>
</dbReference>
<reference evidence="7 8" key="1">
    <citation type="journal article" date="2016" name="Nat. Commun.">
        <title>Ectomycorrhizal ecology is imprinted in the genome of the dominant symbiotic fungus Cenococcum geophilum.</title>
        <authorList>
            <consortium name="DOE Joint Genome Institute"/>
            <person name="Peter M."/>
            <person name="Kohler A."/>
            <person name="Ohm R.A."/>
            <person name="Kuo A."/>
            <person name="Krutzmann J."/>
            <person name="Morin E."/>
            <person name="Arend M."/>
            <person name="Barry K.W."/>
            <person name="Binder M."/>
            <person name="Choi C."/>
            <person name="Clum A."/>
            <person name="Copeland A."/>
            <person name="Grisel N."/>
            <person name="Haridas S."/>
            <person name="Kipfer T."/>
            <person name="LaButti K."/>
            <person name="Lindquist E."/>
            <person name="Lipzen A."/>
            <person name="Maire R."/>
            <person name="Meier B."/>
            <person name="Mihaltcheva S."/>
            <person name="Molinier V."/>
            <person name="Murat C."/>
            <person name="Poggeler S."/>
            <person name="Quandt C.A."/>
            <person name="Sperisen C."/>
            <person name="Tritt A."/>
            <person name="Tisserant E."/>
            <person name="Crous P.W."/>
            <person name="Henrissat B."/>
            <person name="Nehls U."/>
            <person name="Egli S."/>
            <person name="Spatafora J.W."/>
            <person name="Grigoriev I.V."/>
            <person name="Martin F.M."/>
        </authorList>
    </citation>
    <scope>NUCLEOTIDE SEQUENCE [LARGE SCALE GENOMIC DNA]</scope>
    <source>
        <strain evidence="7 8">CBS 459.81</strain>
    </source>
</reference>
<dbReference type="EMBL" id="KV745306">
    <property type="protein sequence ID" value="OCK75526.1"/>
    <property type="molecule type" value="Genomic_DNA"/>
</dbReference>
<keyword evidence="8" id="KW-1185">Reference proteome</keyword>
<evidence type="ECO:0000313" key="8">
    <source>
        <dbReference type="Proteomes" id="UP000250266"/>
    </source>
</evidence>
<feature type="region of interest" description="Disordered" evidence="5">
    <location>
        <begin position="34"/>
        <end position="109"/>
    </location>
</feature>
<evidence type="ECO:0000313" key="7">
    <source>
        <dbReference type="EMBL" id="OCK75526.1"/>
    </source>
</evidence>
<dbReference type="InterPro" id="IPR013177">
    <property type="entry name" value="Ribosomal_mS38_C"/>
</dbReference>
<comment type="similarity">
    <text evidence="3">Belongs to the mitochondrion-specific ribosomal protein mS38 family.</text>
</comment>
<dbReference type="SMART" id="SM01155">
    <property type="entry name" value="DUF1713"/>
    <property type="match status" value="1"/>
</dbReference>
<feature type="compositionally biased region" description="Basic residues" evidence="5">
    <location>
        <begin position="42"/>
        <end position="51"/>
    </location>
</feature>
<protein>
    <recommendedName>
        <fullName evidence="4">Small ribosomal subunit protein mS38</fullName>
    </recommendedName>
</protein>
<sequence>MFSPALGRAIRSTCTISGTAICTANRPAAVTSIGAASQSLSRRPHQRRHSSSKASVPPNGSNGSSSPHQTSSTALGRSPEKKPAGRGGRKRAVSSLNVPHVPPTDHLDKSDVNISSFFSLHRPISVTTSLPLPCTEASFNAIFEPRVVNNRSKYADVINTLSNSVENLDVASQGHEGRDIREEILHNSLSNAEHIRHLDGVPQISVDQMVAQFIPFRPPPPPVPFDETQARRKVGTSKSRSREAARVESSQPKQKAWSTTVVVTESTDSNGERTYSASTSPMVEIQIPTEKNPVEPHEIEIRQPFLDRMKIRQRRYEQYRDERADKDRSNMLLISVKRQRKLKMKKHKYKKLMKRTRILRRKLDRA</sequence>
<keyword evidence="2" id="KW-0496">Mitochondrion</keyword>
<proteinExistence type="inferred from homology"/>